<keyword evidence="2 6" id="KW-0378">Hydrolase</keyword>
<dbReference type="GO" id="GO:0004806">
    <property type="term" value="F:triacylglycerol lipase activity"/>
    <property type="evidence" value="ECO:0007669"/>
    <property type="project" value="TreeGrafter"/>
</dbReference>
<dbReference type="PANTHER" id="PTHR48081:SF30">
    <property type="entry name" value="ACETYL-HYDROLASE LIPR-RELATED"/>
    <property type="match status" value="1"/>
</dbReference>
<evidence type="ECO:0000256" key="4">
    <source>
        <dbReference type="SAM" id="SignalP"/>
    </source>
</evidence>
<dbReference type="Gene3D" id="3.40.50.1820">
    <property type="entry name" value="alpha/beta hydrolase"/>
    <property type="match status" value="1"/>
</dbReference>
<evidence type="ECO:0000313" key="6">
    <source>
        <dbReference type="EMBL" id="XBH17556.1"/>
    </source>
</evidence>
<protein>
    <submittedName>
        <fullName evidence="6">Alpha/beta hydrolase</fullName>
    </submittedName>
</protein>
<dbReference type="InterPro" id="IPR013094">
    <property type="entry name" value="AB_hydrolase_3"/>
</dbReference>
<feature type="signal peptide" evidence="4">
    <location>
        <begin position="1"/>
        <end position="21"/>
    </location>
</feature>
<evidence type="ECO:0000256" key="2">
    <source>
        <dbReference type="ARBA" id="ARBA00022801"/>
    </source>
</evidence>
<evidence type="ECO:0000259" key="5">
    <source>
        <dbReference type="Pfam" id="PF07859"/>
    </source>
</evidence>
<dbReference type="AlphaFoldDB" id="A0AAU7DJP0"/>
<dbReference type="RefSeq" id="WP_348262780.1">
    <property type="nucleotide sequence ID" value="NZ_CP121196.1"/>
</dbReference>
<evidence type="ECO:0000256" key="1">
    <source>
        <dbReference type="ARBA" id="ARBA00010515"/>
    </source>
</evidence>
<dbReference type="InterPro" id="IPR050300">
    <property type="entry name" value="GDXG_lipolytic_enzyme"/>
</dbReference>
<dbReference type="EMBL" id="CP121196">
    <property type="protein sequence ID" value="XBH17556.1"/>
    <property type="molecule type" value="Genomic_DNA"/>
</dbReference>
<dbReference type="Pfam" id="PF07859">
    <property type="entry name" value="Abhydrolase_3"/>
    <property type="match status" value="1"/>
</dbReference>
<proteinExistence type="inferred from homology"/>
<feature type="compositionally biased region" description="Polar residues" evidence="3">
    <location>
        <begin position="58"/>
        <end position="68"/>
    </location>
</feature>
<dbReference type="SUPFAM" id="SSF53474">
    <property type="entry name" value="alpha/beta-Hydrolases"/>
    <property type="match status" value="1"/>
</dbReference>
<evidence type="ECO:0000256" key="3">
    <source>
        <dbReference type="SAM" id="MobiDB-lite"/>
    </source>
</evidence>
<keyword evidence="4" id="KW-0732">Signal</keyword>
<organism evidence="6">
    <name type="scientific">Telmatobacter sp. DSM 110680</name>
    <dbReference type="NCBI Taxonomy" id="3036704"/>
    <lineage>
        <taxon>Bacteria</taxon>
        <taxon>Pseudomonadati</taxon>
        <taxon>Acidobacteriota</taxon>
        <taxon>Terriglobia</taxon>
        <taxon>Terriglobales</taxon>
        <taxon>Acidobacteriaceae</taxon>
        <taxon>Telmatobacter</taxon>
    </lineage>
</organism>
<feature type="region of interest" description="Disordered" evidence="3">
    <location>
        <begin position="56"/>
        <end position="89"/>
    </location>
</feature>
<gene>
    <name evidence="6" type="ORF">P8935_23690</name>
</gene>
<comment type="similarity">
    <text evidence="1">Belongs to the 'GDXG' lipolytic enzyme family.</text>
</comment>
<accession>A0AAU7DJP0</accession>
<feature type="domain" description="Alpha/beta hydrolase fold-3" evidence="5">
    <location>
        <begin position="134"/>
        <end position="334"/>
    </location>
</feature>
<sequence length="359" mass="38591">MLLIARQFGIVLLFSFSMAIAQQQAAQPTTAAEAPNRDTSYIDANGTAHVTRVVPVPQTVSPEAQKSISRAEPDQGPPEPLEARRKGTDAYTARARVEWTTICPNTIVEDKMAGVPVRIVTPEGSSEKNRDKVLLNLHGGGFNSDSGSYTESIPIASYTGIKVVAVLYRLSPEVKFPAAVDDSIAVYKELLKTYKPGHIVIYGTSAGAILTAEVAAKIKQLGLPMPAALGIFSGMGDFARAGDSVAMYALRGLAGHLDPPEPGAHDPFYVASADPKDTILSPIYGDLHGLPPTLFVTSGRDLLLSGTVNLHRAYLLAGVDARLMVYDALPHAFWYNPQLPEAIEANHIMADFFVKQLRK</sequence>
<dbReference type="InterPro" id="IPR029058">
    <property type="entry name" value="AB_hydrolase_fold"/>
</dbReference>
<feature type="chain" id="PRO_5043795277" evidence="4">
    <location>
        <begin position="22"/>
        <end position="359"/>
    </location>
</feature>
<dbReference type="PANTHER" id="PTHR48081">
    <property type="entry name" value="AB HYDROLASE SUPERFAMILY PROTEIN C4A8.06C"/>
    <property type="match status" value="1"/>
</dbReference>
<name>A0AAU7DJP0_9BACT</name>
<reference evidence="6" key="1">
    <citation type="submission" date="2023-03" db="EMBL/GenBank/DDBJ databases">
        <title>Edaphobacter sp.</title>
        <authorList>
            <person name="Huber K.J."/>
            <person name="Papendorf J."/>
            <person name="Pilke C."/>
            <person name="Bunk B."/>
            <person name="Sproeer C."/>
            <person name="Pester M."/>
        </authorList>
    </citation>
    <scope>NUCLEOTIDE SEQUENCE</scope>
    <source>
        <strain evidence="6">DSM 110680</strain>
    </source>
</reference>